<dbReference type="Proteomes" id="UP000586119">
    <property type="component" value="Unassembled WGS sequence"/>
</dbReference>
<organism evidence="1 2">
    <name type="scientific">Vreelandella salicampi</name>
    <dbReference type="NCBI Taxonomy" id="1449798"/>
    <lineage>
        <taxon>Bacteria</taxon>
        <taxon>Pseudomonadati</taxon>
        <taxon>Pseudomonadota</taxon>
        <taxon>Gammaproteobacteria</taxon>
        <taxon>Oceanospirillales</taxon>
        <taxon>Halomonadaceae</taxon>
        <taxon>Vreelandella</taxon>
    </lineage>
</organism>
<comment type="caution">
    <text evidence="1">The sequence shown here is derived from an EMBL/GenBank/DDBJ whole genome shotgun (WGS) entry which is preliminary data.</text>
</comment>
<evidence type="ECO:0000313" key="2">
    <source>
        <dbReference type="Proteomes" id="UP000586119"/>
    </source>
</evidence>
<gene>
    <name evidence="1" type="ORF">HZS81_14695</name>
</gene>
<reference evidence="1 2" key="1">
    <citation type="journal article" date="2015" name="Int. J. Syst. Evol. Microbiol.">
        <title>Halomonas salicampi sp. nov., a halotolerant and alkalitolerant bacterium isolated from a saltern soil.</title>
        <authorList>
            <person name="Lee J.C."/>
            <person name="Kim Y.S."/>
            <person name="Yun B.S."/>
            <person name="Whang K.S."/>
        </authorList>
    </citation>
    <scope>NUCLEOTIDE SEQUENCE [LARGE SCALE GENOMIC DNA]</scope>
    <source>
        <strain evidence="1 2">BH103</strain>
    </source>
</reference>
<evidence type="ECO:0000313" key="1">
    <source>
        <dbReference type="EMBL" id="NYS62004.1"/>
    </source>
</evidence>
<accession>A0A7Z0RVV6</accession>
<dbReference type="Pfam" id="PF09938">
    <property type="entry name" value="DUF2170"/>
    <property type="match status" value="1"/>
</dbReference>
<dbReference type="RefSeq" id="WP_179931267.1">
    <property type="nucleotide sequence ID" value="NZ_JACCDF010000014.1"/>
</dbReference>
<dbReference type="InterPro" id="IPR019231">
    <property type="entry name" value="DUF2170"/>
</dbReference>
<keyword evidence="2" id="KW-1185">Reference proteome</keyword>
<protein>
    <submittedName>
        <fullName evidence="1">DUF2170 family protein</fullName>
    </submittedName>
</protein>
<dbReference type="EMBL" id="JACCDF010000014">
    <property type="protein sequence ID" value="NYS62004.1"/>
    <property type="molecule type" value="Genomic_DNA"/>
</dbReference>
<sequence>MSLHDKLHQVQQSVESGAIAWPTHIVELASENDSLVFTMPDHGELTVTVTCGEDEWLVMTEVAPVSAVKDVAAFNHTLLRLGMALPLVSIGIGQLGERESYVVYGQLFADCKFEALSAEIEACANAALEVADLIDSE</sequence>
<dbReference type="AlphaFoldDB" id="A0A7Z0RVV6"/>
<name>A0A7Z0RVV6_9GAMM</name>
<proteinExistence type="predicted"/>